<dbReference type="RefSeq" id="WP_183771430.1">
    <property type="nucleotide sequence ID" value="NZ_JACIDK010000002.1"/>
</dbReference>
<keyword evidence="1" id="KW-0812">Transmembrane</keyword>
<reference evidence="2 3" key="1">
    <citation type="submission" date="2020-08" db="EMBL/GenBank/DDBJ databases">
        <title>Genomic Encyclopedia of Type Strains, Phase IV (KMG-IV): sequencing the most valuable type-strain genomes for metagenomic binning, comparative biology and taxonomic classification.</title>
        <authorList>
            <person name="Goeker M."/>
        </authorList>
    </citation>
    <scope>NUCLEOTIDE SEQUENCE [LARGE SCALE GENOMIC DNA]</scope>
    <source>
        <strain evidence="2 3">DSM 21793</strain>
    </source>
</reference>
<feature type="transmembrane region" description="Helical" evidence="1">
    <location>
        <begin position="37"/>
        <end position="64"/>
    </location>
</feature>
<dbReference type="EMBL" id="JACIDK010000002">
    <property type="protein sequence ID" value="MBB3890945.1"/>
    <property type="molecule type" value="Genomic_DNA"/>
</dbReference>
<name>A0A839ZWP4_9CAUL</name>
<comment type="caution">
    <text evidence="2">The sequence shown here is derived from an EMBL/GenBank/DDBJ whole genome shotgun (WGS) entry which is preliminary data.</text>
</comment>
<keyword evidence="3" id="KW-1185">Reference proteome</keyword>
<evidence type="ECO:0000313" key="2">
    <source>
        <dbReference type="EMBL" id="MBB3890945.1"/>
    </source>
</evidence>
<evidence type="ECO:0000313" key="3">
    <source>
        <dbReference type="Proteomes" id="UP000530564"/>
    </source>
</evidence>
<keyword evidence="1" id="KW-1133">Transmembrane helix</keyword>
<proteinExistence type="predicted"/>
<evidence type="ECO:0000256" key="1">
    <source>
        <dbReference type="SAM" id="Phobius"/>
    </source>
</evidence>
<keyword evidence="1" id="KW-0472">Membrane</keyword>
<accession>A0A839ZWP4</accession>
<dbReference type="AlphaFoldDB" id="A0A839ZWP4"/>
<dbReference type="Proteomes" id="UP000530564">
    <property type="component" value="Unassembled WGS sequence"/>
</dbReference>
<sequence>MRRTWTLIALLAALAAVAGLGGWTLYASSRLGYGWEGLGQVLIFVIVGLIAVGGLTGGLMWLAFYSARRGYDEPYDINKPGGGRRG</sequence>
<organism evidence="2 3">
    <name type="scientific">Phenylobacterium haematophilum</name>
    <dbReference type="NCBI Taxonomy" id="98513"/>
    <lineage>
        <taxon>Bacteria</taxon>
        <taxon>Pseudomonadati</taxon>
        <taxon>Pseudomonadota</taxon>
        <taxon>Alphaproteobacteria</taxon>
        <taxon>Caulobacterales</taxon>
        <taxon>Caulobacteraceae</taxon>
        <taxon>Phenylobacterium</taxon>
    </lineage>
</organism>
<gene>
    <name evidence="2" type="ORF">GGQ61_001662</name>
</gene>
<protein>
    <submittedName>
        <fullName evidence="2">Cation transporter-like permease</fullName>
    </submittedName>
</protein>